<evidence type="ECO:0000256" key="2">
    <source>
        <dbReference type="PIRSR" id="PIRSR006386-1"/>
    </source>
</evidence>
<dbReference type="OrthoDB" id="8560325at2"/>
<dbReference type="InterPro" id="IPR051924">
    <property type="entry name" value="GST_Kappa/NadH"/>
</dbReference>
<gene>
    <name evidence="4" type="ordered locus">Pnap_0187</name>
</gene>
<evidence type="ECO:0000313" key="4">
    <source>
        <dbReference type="EMBL" id="ABM35512.1"/>
    </source>
</evidence>
<dbReference type="Pfam" id="PF01323">
    <property type="entry name" value="DSBA"/>
    <property type="match status" value="1"/>
</dbReference>
<dbReference type="InterPro" id="IPR036249">
    <property type="entry name" value="Thioredoxin-like_sf"/>
</dbReference>
<reference evidence="5" key="1">
    <citation type="journal article" date="2009" name="Environ. Microbiol.">
        <title>The genome of Polaromonas naphthalenivorans strain CJ2, isolated from coal tar-contaminated sediment, reveals physiological and metabolic versatility and evolution through extensive horizontal gene transfer.</title>
        <authorList>
            <person name="Yagi J.M."/>
            <person name="Sims D."/>
            <person name="Brettin T."/>
            <person name="Bruce D."/>
            <person name="Madsen E.L."/>
        </authorList>
    </citation>
    <scope>NUCLEOTIDE SEQUENCE [LARGE SCALE GENOMIC DNA]</scope>
    <source>
        <strain evidence="5">CJ2</strain>
    </source>
</reference>
<evidence type="ECO:0000256" key="1">
    <source>
        <dbReference type="PIRNR" id="PIRNR006386"/>
    </source>
</evidence>
<proteinExistence type="inferred from homology"/>
<dbReference type="GO" id="GO:0004602">
    <property type="term" value="F:glutathione peroxidase activity"/>
    <property type="evidence" value="ECO:0007669"/>
    <property type="project" value="TreeGrafter"/>
</dbReference>
<dbReference type="GO" id="GO:0006749">
    <property type="term" value="P:glutathione metabolic process"/>
    <property type="evidence" value="ECO:0007669"/>
    <property type="project" value="TreeGrafter"/>
</dbReference>
<dbReference type="SUPFAM" id="SSF52833">
    <property type="entry name" value="Thioredoxin-like"/>
    <property type="match status" value="1"/>
</dbReference>
<dbReference type="GO" id="GO:1901170">
    <property type="term" value="P:naphthalene catabolic process"/>
    <property type="evidence" value="ECO:0007669"/>
    <property type="project" value="InterPro"/>
</dbReference>
<dbReference type="InterPro" id="IPR044087">
    <property type="entry name" value="NahD-like"/>
</dbReference>
<organism evidence="4 5">
    <name type="scientific">Polaromonas naphthalenivorans (strain CJ2)</name>
    <dbReference type="NCBI Taxonomy" id="365044"/>
    <lineage>
        <taxon>Bacteria</taxon>
        <taxon>Pseudomonadati</taxon>
        <taxon>Pseudomonadota</taxon>
        <taxon>Betaproteobacteria</taxon>
        <taxon>Burkholderiales</taxon>
        <taxon>Comamonadaceae</taxon>
        <taxon>Polaromonas</taxon>
    </lineage>
</organism>
<dbReference type="Proteomes" id="UP000000644">
    <property type="component" value="Chromosome"/>
</dbReference>
<keyword evidence="1" id="KW-0413">Isomerase</keyword>
<sequence length="201" mass="22250">MSTTVDYYFTPQSPWTYLGHARFAQIARAAGAAVRVLPIDLGGKVFPISGGLPLGQRAPQRQAYRLLELRRHADFLGLPLHVKPKFFPVSGDDASRLIIAVDLHDGVEAAMKISGAIFTALWAQERHIASEKVLAELLNECGLDAARLEQSYSQAVQERYEDNTAQAIQAGIFGAPSYLIEGELFWGQDRLDFVERRLKPA</sequence>
<dbReference type="GO" id="GO:0004364">
    <property type="term" value="F:glutathione transferase activity"/>
    <property type="evidence" value="ECO:0007669"/>
    <property type="project" value="TreeGrafter"/>
</dbReference>
<accession>A1VIN4</accession>
<comment type="catalytic activity">
    <reaction evidence="1">
        <text>2-hydroxychromene-2-carboxylate = (3E)-4-(2-hydroxyphenyl)-2-oxobut-3-enoate</text>
        <dbReference type="Rhea" id="RHEA:27401"/>
        <dbReference type="ChEBI" id="CHEBI:59350"/>
        <dbReference type="ChEBI" id="CHEBI:59353"/>
        <dbReference type="EC" id="5.99.1.4"/>
    </reaction>
</comment>
<dbReference type="STRING" id="365044.Pnap_0187"/>
<feature type="active site" description="Nucleophile" evidence="2">
    <location>
        <position position="13"/>
    </location>
</feature>
<dbReference type="PANTHER" id="PTHR42943">
    <property type="entry name" value="GLUTATHIONE S-TRANSFERASE KAPPA"/>
    <property type="match status" value="1"/>
</dbReference>
<keyword evidence="5" id="KW-1185">Reference proteome</keyword>
<dbReference type="GO" id="GO:0018845">
    <property type="term" value="F:2-hydroxychromene-2-carboxylate isomerase activity"/>
    <property type="evidence" value="ECO:0007669"/>
    <property type="project" value="UniProtKB-UniRule"/>
</dbReference>
<comment type="similarity">
    <text evidence="1">Belongs to the GST superfamily. NadH family.</text>
</comment>
<evidence type="ECO:0000313" key="5">
    <source>
        <dbReference type="Proteomes" id="UP000000644"/>
    </source>
</evidence>
<dbReference type="EMBL" id="CP000529">
    <property type="protein sequence ID" value="ABM35512.1"/>
    <property type="molecule type" value="Genomic_DNA"/>
</dbReference>
<dbReference type="eggNOG" id="COG3917">
    <property type="taxonomic scope" value="Bacteria"/>
</dbReference>
<feature type="domain" description="DSBA-like thioredoxin" evidence="3">
    <location>
        <begin position="4"/>
        <end position="199"/>
    </location>
</feature>
<name>A1VIN4_POLNA</name>
<dbReference type="HOGENOM" id="CLU_069253_1_3_4"/>
<dbReference type="RefSeq" id="WP_011799622.1">
    <property type="nucleotide sequence ID" value="NC_008781.1"/>
</dbReference>
<dbReference type="EC" id="5.99.1.4" evidence="1"/>
<dbReference type="CDD" id="cd03022">
    <property type="entry name" value="DsbA_HCCA_Iso"/>
    <property type="match status" value="1"/>
</dbReference>
<dbReference type="PIRSF" id="PIRSF006386">
    <property type="entry name" value="HCCAis_GSTk"/>
    <property type="match status" value="1"/>
</dbReference>
<dbReference type="InterPro" id="IPR001853">
    <property type="entry name" value="DSBA-like_thioredoxin_dom"/>
</dbReference>
<protein>
    <recommendedName>
        <fullName evidence="1">2-hydroxychromene-2-carboxylate isomerase</fullName>
        <ecNumber evidence="1">5.99.1.4</ecNumber>
    </recommendedName>
</protein>
<dbReference type="KEGG" id="pna:Pnap_0187"/>
<dbReference type="InterPro" id="IPR014440">
    <property type="entry name" value="HCCAis_GSTk"/>
</dbReference>
<dbReference type="PANTHER" id="PTHR42943:SF13">
    <property type="entry name" value="GLUTATHIONE S-TRANSFERASE KAPPA-RELATED"/>
    <property type="match status" value="1"/>
</dbReference>
<evidence type="ECO:0000259" key="3">
    <source>
        <dbReference type="Pfam" id="PF01323"/>
    </source>
</evidence>
<dbReference type="Gene3D" id="3.40.30.10">
    <property type="entry name" value="Glutaredoxin"/>
    <property type="match status" value="1"/>
</dbReference>
<dbReference type="AlphaFoldDB" id="A1VIN4"/>